<dbReference type="Proteomes" id="UP000095463">
    <property type="component" value="Unassembled WGS sequence"/>
</dbReference>
<gene>
    <name evidence="1" type="ORF">VW23_015715</name>
</gene>
<proteinExistence type="predicted"/>
<dbReference type="RefSeq" id="WP_069909269.1">
    <property type="nucleotide sequence ID" value="NZ_LAJE02000154.1"/>
</dbReference>
<dbReference type="SUPFAM" id="SSF55961">
    <property type="entry name" value="Bet v1-like"/>
    <property type="match status" value="1"/>
</dbReference>
<evidence type="ECO:0000313" key="1">
    <source>
        <dbReference type="EMBL" id="OEO31563.1"/>
    </source>
</evidence>
<evidence type="ECO:0008006" key="3">
    <source>
        <dbReference type="Google" id="ProtNLM"/>
    </source>
</evidence>
<dbReference type="Gene3D" id="3.30.530.20">
    <property type="match status" value="1"/>
</dbReference>
<dbReference type="AlphaFoldDB" id="A0A1E5XSL2"/>
<protein>
    <recommendedName>
        <fullName evidence="3">Polyketide cyclase</fullName>
    </recommendedName>
</protein>
<dbReference type="OrthoDB" id="880456at2"/>
<dbReference type="InterPro" id="IPR023393">
    <property type="entry name" value="START-like_dom_sf"/>
</dbReference>
<keyword evidence="2" id="KW-1185">Reference proteome</keyword>
<accession>A0A1E5XSL2</accession>
<dbReference type="EMBL" id="LAJE02000154">
    <property type="protein sequence ID" value="OEO31563.1"/>
    <property type="molecule type" value="Genomic_DNA"/>
</dbReference>
<organism evidence="1 2">
    <name type="scientific">Devosia insulae DS-56</name>
    <dbReference type="NCBI Taxonomy" id="1116389"/>
    <lineage>
        <taxon>Bacteria</taxon>
        <taxon>Pseudomonadati</taxon>
        <taxon>Pseudomonadota</taxon>
        <taxon>Alphaproteobacteria</taxon>
        <taxon>Hyphomicrobiales</taxon>
        <taxon>Devosiaceae</taxon>
        <taxon>Devosia</taxon>
    </lineage>
</organism>
<comment type="caution">
    <text evidence="1">The sequence shown here is derived from an EMBL/GenBank/DDBJ whole genome shotgun (WGS) entry which is preliminary data.</text>
</comment>
<reference evidence="1 2" key="1">
    <citation type="journal article" date="2015" name="Genome Announc.">
        <title>Genome Assemblies of Three Soil-Associated Devosia species: D. insulae, D. limi, and D. soli.</title>
        <authorList>
            <person name="Hassan Y.I."/>
            <person name="Lepp D."/>
            <person name="Zhou T."/>
        </authorList>
    </citation>
    <scope>NUCLEOTIDE SEQUENCE [LARGE SCALE GENOMIC DNA]</scope>
    <source>
        <strain evidence="1 2">DS-56</strain>
    </source>
</reference>
<evidence type="ECO:0000313" key="2">
    <source>
        <dbReference type="Proteomes" id="UP000095463"/>
    </source>
</evidence>
<name>A0A1E5XSL2_9HYPH</name>
<sequence length="131" mass="14881">MLEPHPIETSIDKPVTEVYRFLASPWNYPRWAAINSATFRQIGPLEWAGDTEFGPRIVRFSPPNGEGILDHAVYKAGEEPVMMPLRVTADGNRTLVTFVFYRRPGMDDEQLASALEWIRSDFTALKSLLEV</sequence>